<evidence type="ECO:0000256" key="2">
    <source>
        <dbReference type="ARBA" id="ARBA00018577"/>
    </source>
</evidence>
<name>A0AAJ7C135_CEPCN</name>
<evidence type="ECO:0000313" key="5">
    <source>
        <dbReference type="RefSeq" id="XP_015599348.1"/>
    </source>
</evidence>
<dbReference type="KEGG" id="ccin:107269711"/>
<dbReference type="AlphaFoldDB" id="A0AAJ7C135"/>
<keyword evidence="3" id="KW-0962">Peroxisome biogenesis</keyword>
<evidence type="ECO:0000256" key="3">
    <source>
        <dbReference type="RuleBase" id="RU365003"/>
    </source>
</evidence>
<protein>
    <recommendedName>
        <fullName evidence="2 3">Peroxisomal membrane protein PEX16</fullName>
    </recommendedName>
</protein>
<dbReference type="GO" id="GO:0007031">
    <property type="term" value="P:peroxisome organization"/>
    <property type="evidence" value="ECO:0007669"/>
    <property type="project" value="UniProtKB-KW"/>
</dbReference>
<organism evidence="4 5">
    <name type="scientific">Cephus cinctus</name>
    <name type="common">Wheat stem sawfly</name>
    <dbReference type="NCBI Taxonomy" id="211228"/>
    <lineage>
        <taxon>Eukaryota</taxon>
        <taxon>Metazoa</taxon>
        <taxon>Ecdysozoa</taxon>
        <taxon>Arthropoda</taxon>
        <taxon>Hexapoda</taxon>
        <taxon>Insecta</taxon>
        <taxon>Pterygota</taxon>
        <taxon>Neoptera</taxon>
        <taxon>Endopterygota</taxon>
        <taxon>Hymenoptera</taxon>
        <taxon>Cephoidea</taxon>
        <taxon>Cephidae</taxon>
        <taxon>Cephus</taxon>
    </lineage>
</organism>
<reference evidence="5" key="1">
    <citation type="submission" date="2025-08" db="UniProtKB">
        <authorList>
            <consortium name="RefSeq"/>
        </authorList>
    </citation>
    <scope>IDENTIFICATION</scope>
</reference>
<comment type="similarity">
    <text evidence="1 3">Belongs to the peroxin-16 family.</text>
</comment>
<dbReference type="PANTHER" id="PTHR13299">
    <property type="entry name" value="PEROXISOMAL MEMBRANE PROTEIN PEX16"/>
    <property type="match status" value="1"/>
</dbReference>
<sequence>MVLNTLHYRILNIYQVYKKWIIANPQLAGDVESILRCLSYFTAGRFDNSAPSSELVYSIPNLIVLLNDRILLSNTFHSSQLPKLQSKIKVWLTVIEYTEALLEVSAQRIYGESGKWLTILLIQVFKAFLRLLLVYKFKERITQNPPISPLNREKLKDNQSAPIVAEGFALKRTGTIVRSVNNAPPVQMRNWAPLSPVESREVDIQPMTKKTLILAETLYILKPLLHLGCVSICGRKQWKPWFLSFLLDIASLRIYNQEGRFAAFTKEEKMEIYRRQLGLLLYLLRSPFYEHCSRVKIYSMLNVISSIVPFARILADPLTKYLPHWQNTYFYMWSC</sequence>
<dbReference type="GeneID" id="107269711"/>
<dbReference type="InterPro" id="IPR013919">
    <property type="entry name" value="Pex16"/>
</dbReference>
<evidence type="ECO:0000313" key="4">
    <source>
        <dbReference type="Proteomes" id="UP000694920"/>
    </source>
</evidence>
<proteinExistence type="inferred from homology"/>
<dbReference type="CTD" id="9409"/>
<dbReference type="GO" id="GO:0005778">
    <property type="term" value="C:peroxisomal membrane"/>
    <property type="evidence" value="ECO:0007669"/>
    <property type="project" value="UniProtKB-SubCell"/>
</dbReference>
<comment type="subcellular location">
    <subcellularLocation>
        <location evidence="3">Peroxisome membrane</location>
    </subcellularLocation>
</comment>
<dbReference type="PANTHER" id="PTHR13299:SF0">
    <property type="entry name" value="PEROXISOMAL MEMBRANE PROTEIN PEX16"/>
    <property type="match status" value="1"/>
</dbReference>
<keyword evidence="4" id="KW-1185">Reference proteome</keyword>
<accession>A0AAJ7C135</accession>
<dbReference type="RefSeq" id="XP_015599348.1">
    <property type="nucleotide sequence ID" value="XM_015743862.2"/>
</dbReference>
<evidence type="ECO:0000256" key="1">
    <source>
        <dbReference type="ARBA" id="ARBA00009505"/>
    </source>
</evidence>
<dbReference type="Proteomes" id="UP000694920">
    <property type="component" value="Unplaced"/>
</dbReference>
<gene>
    <name evidence="5" type="primary">LOC107269711</name>
</gene>
<dbReference type="Pfam" id="PF08610">
    <property type="entry name" value="Pex16"/>
    <property type="match status" value="1"/>
</dbReference>
<keyword evidence="3" id="KW-0576">Peroxisome</keyword>